<sequence length="253" mass="27161">MGSTEHSFSAPAETVVFDGLLFDMDGTIIDSTDAVVKHWEAVGKEIGVDHKVILETSHGRRSIDMLKILAPEKANWEYVQYMEGLLPKLYGADAVEIPGARALLEDLVARNAPWAIVTSGTVPLVTGWLTALTLPYPTHLITAESVTNGKPDPACYLLGRERLSLSSPEKQVLVLEDSPAGIRAGKAAGCKVLAVVTSHTIEQVLAAEPDWVVRDLRSLKVEEVDGGKVKVVIEGALLKTCASDDGKSLKKPS</sequence>
<dbReference type="InterPro" id="IPR041492">
    <property type="entry name" value="HAD_2"/>
</dbReference>
<dbReference type="OMA" id="QVHTFDG"/>
<dbReference type="HOGENOM" id="CLU_045011_13_4_1"/>
<gene>
    <name evidence="1" type="ORF">CTHT_0059930</name>
</gene>
<dbReference type="SUPFAM" id="SSF56784">
    <property type="entry name" value="HAD-like"/>
    <property type="match status" value="1"/>
</dbReference>
<dbReference type="RefSeq" id="XP_006696311.1">
    <property type="nucleotide sequence ID" value="XM_006696248.1"/>
</dbReference>
<evidence type="ECO:0000313" key="2">
    <source>
        <dbReference type="Proteomes" id="UP000008066"/>
    </source>
</evidence>
<dbReference type="NCBIfam" id="TIGR01509">
    <property type="entry name" value="HAD-SF-IA-v3"/>
    <property type="match status" value="1"/>
</dbReference>
<accession>G0SEW4</accession>
<dbReference type="SFLD" id="SFLDG01135">
    <property type="entry name" value="C1.5.6:_HAD__Beta-PGM__Phospha"/>
    <property type="match status" value="1"/>
</dbReference>
<dbReference type="PANTHER" id="PTHR43481:SF4">
    <property type="entry name" value="GLYCEROL-1-PHOSPHATE PHOSPHOHYDROLASE 1-RELATED"/>
    <property type="match status" value="1"/>
</dbReference>
<dbReference type="Pfam" id="PF13419">
    <property type="entry name" value="HAD_2"/>
    <property type="match status" value="1"/>
</dbReference>
<dbReference type="eggNOG" id="KOG2914">
    <property type="taxonomic scope" value="Eukaryota"/>
</dbReference>
<organism evidence="2">
    <name type="scientific">Chaetomium thermophilum (strain DSM 1495 / CBS 144.50 / IMI 039719)</name>
    <name type="common">Thermochaetoides thermophila</name>
    <dbReference type="NCBI Taxonomy" id="759272"/>
    <lineage>
        <taxon>Eukaryota</taxon>
        <taxon>Fungi</taxon>
        <taxon>Dikarya</taxon>
        <taxon>Ascomycota</taxon>
        <taxon>Pezizomycotina</taxon>
        <taxon>Sordariomycetes</taxon>
        <taxon>Sordariomycetidae</taxon>
        <taxon>Sordariales</taxon>
        <taxon>Chaetomiaceae</taxon>
        <taxon>Thermochaetoides</taxon>
    </lineage>
</organism>
<dbReference type="GeneID" id="18260031"/>
<dbReference type="KEGG" id="cthr:CTHT_0059930"/>
<dbReference type="InterPro" id="IPR051806">
    <property type="entry name" value="HAD-like_SPP"/>
</dbReference>
<dbReference type="InterPro" id="IPR023214">
    <property type="entry name" value="HAD_sf"/>
</dbReference>
<dbReference type="GO" id="GO:0050308">
    <property type="term" value="F:sugar-phosphatase activity"/>
    <property type="evidence" value="ECO:0007669"/>
    <property type="project" value="TreeGrafter"/>
</dbReference>
<evidence type="ECO:0000313" key="1">
    <source>
        <dbReference type="EMBL" id="EGS17980.1"/>
    </source>
</evidence>
<dbReference type="Proteomes" id="UP000008066">
    <property type="component" value="Unassembled WGS sequence"/>
</dbReference>
<dbReference type="STRING" id="759272.G0SEW4"/>
<dbReference type="EMBL" id="GL988046">
    <property type="protein sequence ID" value="EGS17980.1"/>
    <property type="molecule type" value="Genomic_DNA"/>
</dbReference>
<dbReference type="CDD" id="cd07527">
    <property type="entry name" value="HAD_ScGPP-like"/>
    <property type="match status" value="1"/>
</dbReference>
<dbReference type="PANTHER" id="PTHR43481">
    <property type="entry name" value="FRUCTOSE-1-PHOSPHATE PHOSPHATASE"/>
    <property type="match status" value="1"/>
</dbReference>
<name>G0SEW4_CHATD</name>
<keyword evidence="2" id="KW-1185">Reference proteome</keyword>
<dbReference type="InterPro" id="IPR006439">
    <property type="entry name" value="HAD-SF_hydro_IA"/>
</dbReference>
<dbReference type="OrthoDB" id="40579at2759"/>
<dbReference type="InterPro" id="IPR036412">
    <property type="entry name" value="HAD-like_sf"/>
</dbReference>
<dbReference type="Gene3D" id="1.10.150.240">
    <property type="entry name" value="Putative phosphatase, domain 2"/>
    <property type="match status" value="1"/>
</dbReference>
<protein>
    <submittedName>
        <fullName evidence="1">Dl-glycerol-3-phosphatase-like protein</fullName>
    </submittedName>
</protein>
<dbReference type="SFLD" id="SFLDG01129">
    <property type="entry name" value="C1.5:_HAD__Beta-PGM__Phosphata"/>
    <property type="match status" value="1"/>
</dbReference>
<dbReference type="SFLD" id="SFLDS00003">
    <property type="entry name" value="Haloacid_Dehalogenase"/>
    <property type="match status" value="1"/>
</dbReference>
<dbReference type="Gene3D" id="3.40.50.1000">
    <property type="entry name" value="HAD superfamily/HAD-like"/>
    <property type="match status" value="1"/>
</dbReference>
<dbReference type="AlphaFoldDB" id="G0SEW4"/>
<proteinExistence type="predicted"/>
<reference evidence="1 2" key="1">
    <citation type="journal article" date="2011" name="Cell">
        <title>Insight into structure and assembly of the nuclear pore complex by utilizing the genome of a eukaryotic thermophile.</title>
        <authorList>
            <person name="Amlacher S."/>
            <person name="Sarges P."/>
            <person name="Flemming D."/>
            <person name="van Noort V."/>
            <person name="Kunze R."/>
            <person name="Devos D.P."/>
            <person name="Arumugam M."/>
            <person name="Bork P."/>
            <person name="Hurt E."/>
        </authorList>
    </citation>
    <scope>NUCLEOTIDE SEQUENCE [LARGE SCALE GENOMIC DNA]</scope>
    <source>
        <strain evidence="2">DSM 1495 / CBS 144.50 / IMI 039719</strain>
    </source>
</reference>
<dbReference type="InterPro" id="IPR023198">
    <property type="entry name" value="PGP-like_dom2"/>
</dbReference>